<keyword evidence="1" id="KW-1133">Transmembrane helix</keyword>
<keyword evidence="1" id="KW-0812">Transmembrane</keyword>
<dbReference type="AlphaFoldDB" id="A0A370GRG6"/>
<feature type="transmembrane region" description="Helical" evidence="1">
    <location>
        <begin position="7"/>
        <end position="30"/>
    </location>
</feature>
<protein>
    <submittedName>
        <fullName evidence="2">Uncharacterized protein</fullName>
    </submittedName>
</protein>
<sequence>MVIKRNIFLYLAILIPVAMIIITALAVGFYQQKRLQPKFNFVYMLVDSDQLGCQQAIEQKLFKEQVTPAGRYPAANTKRCDMVKLYLFNTRTRTSTFITLDQAQQFTFLNKLNRYKSPDGFTLESFCRTDMPLGFWNEMRLENHGVCLRQGKYREKLDLKPSREEAAYFIFIGWIDNRRPLNE</sequence>
<evidence type="ECO:0000256" key="1">
    <source>
        <dbReference type="SAM" id="Phobius"/>
    </source>
</evidence>
<dbReference type="RefSeq" id="WP_114834219.1">
    <property type="nucleotide sequence ID" value="NZ_LR699114.1"/>
</dbReference>
<dbReference type="EMBL" id="QQAX01000009">
    <property type="protein sequence ID" value="RDI44543.1"/>
    <property type="molecule type" value="Genomic_DNA"/>
</dbReference>
<evidence type="ECO:0000313" key="3">
    <source>
        <dbReference type="Proteomes" id="UP000254720"/>
    </source>
</evidence>
<accession>A0A370GRG6</accession>
<evidence type="ECO:0000313" key="2">
    <source>
        <dbReference type="EMBL" id="RDI44543.1"/>
    </source>
</evidence>
<keyword evidence="1" id="KW-0472">Membrane</keyword>
<keyword evidence="3" id="KW-1185">Reference proteome</keyword>
<proteinExistence type="predicted"/>
<reference evidence="2 3" key="1">
    <citation type="submission" date="2018-07" db="EMBL/GenBank/DDBJ databases">
        <title>Genomic Encyclopedia of Type Strains, Phase IV (KMG-IV): sequencing the most valuable type-strain genomes for metagenomic binning, comparative biology and taxonomic classification.</title>
        <authorList>
            <person name="Goeker M."/>
        </authorList>
    </citation>
    <scope>NUCLEOTIDE SEQUENCE [LARGE SCALE GENOMIC DNA]</scope>
    <source>
        <strain evidence="2 3">DSM 16500</strain>
    </source>
</reference>
<gene>
    <name evidence="2" type="ORF">C8D86_10925</name>
</gene>
<comment type="caution">
    <text evidence="2">The sequence shown here is derived from an EMBL/GenBank/DDBJ whole genome shotgun (WGS) entry which is preliminary data.</text>
</comment>
<organism evidence="2 3">
    <name type="scientific">Aquicella lusitana</name>
    <dbReference type="NCBI Taxonomy" id="254246"/>
    <lineage>
        <taxon>Bacteria</taxon>
        <taxon>Pseudomonadati</taxon>
        <taxon>Pseudomonadota</taxon>
        <taxon>Gammaproteobacteria</taxon>
        <taxon>Legionellales</taxon>
        <taxon>Coxiellaceae</taxon>
        <taxon>Aquicella</taxon>
    </lineage>
</organism>
<dbReference type="Proteomes" id="UP000254720">
    <property type="component" value="Unassembled WGS sequence"/>
</dbReference>
<name>A0A370GRG6_9COXI</name>